<dbReference type="EMBL" id="GL193077">
    <property type="protein sequence ID" value="EFB21744.1"/>
    <property type="molecule type" value="Genomic_DNA"/>
</dbReference>
<dbReference type="GO" id="GO:0030544">
    <property type="term" value="F:Hsp70 protein binding"/>
    <property type="evidence" value="ECO:0007669"/>
    <property type="project" value="InterPro"/>
</dbReference>
<sequence>MSGAIFAPLEGLGALDAASGHPLVCPLCHAQFECPCLLDCFHDFCAGCLRGRATDGRLACPLCQHQTVVKGPSGLPPVDRLLQFLVDSSGDGMEVVHCANCDLECSKQAGMPGETTYFCNTCGQPLCARCRDETHRARMFARHDIVALGQRSRDVLQKCTLHAEPYIMFSTDKKSLLCIRCFRDMQGESRAHCVDLESAYVQGCERLEQAVLAVKALQTATREAIALLQAMVEEVRRSAAEEEAAIHALFGSMQDKLAERKTLLLQAVQSQYEEKDKAFKEQLSHLATLLPTLQVHLVICSSFLSLANKAEFLDLGYELMERLQGIVTRPQHLRPAQNSKITSDHRAEFARCLEPLLLLGPRRTTGAGGSTNTLAVGSGPKVLMGPSCPSPVGKMLGSLVQKPTLHRSISTKVLLAEGEDTPFTEHCRHYEDSYRRLQAEMQNLKDQVQELHRDLTKHHALIKAEIMGDILHKSRQVDAQIASEYASLEGMRAVFQEIWEESYQRVANEQEIYEAQLHDLLQLKQENAYLTTITKQITPYVRSIAKVKERLEPRLQAPADEQSEHLQNMQDDSASGEPQARNDPVGVTEKREKTSEPRGNGRTLNSLTEETPLKNKDAHRPRQKNGGDAPTWRERPT</sequence>
<keyword evidence="6" id="KW-0862">Zinc</keyword>
<evidence type="ECO:0000256" key="10">
    <source>
        <dbReference type="PROSITE-ProRule" id="PRU00024"/>
    </source>
</evidence>
<feature type="domain" description="RING-type" evidence="13">
    <location>
        <begin position="25"/>
        <end position="64"/>
    </location>
</feature>
<keyword evidence="3" id="KW-0963">Cytoplasm</keyword>
<keyword evidence="5 10" id="KW-0863">Zinc-finger</keyword>
<dbReference type="PROSITE" id="PS50089">
    <property type="entry name" value="ZF_RING_2"/>
    <property type="match status" value="1"/>
</dbReference>
<dbReference type="SUPFAM" id="SSF57850">
    <property type="entry name" value="RING/U-box"/>
    <property type="match status" value="1"/>
</dbReference>
<dbReference type="InterPro" id="IPR013083">
    <property type="entry name" value="Znf_RING/FYVE/PHD"/>
</dbReference>
<dbReference type="GO" id="GO:1905026">
    <property type="term" value="P:positive regulation of membrane repolarization during ventricular cardiac muscle cell action potential"/>
    <property type="evidence" value="ECO:0007669"/>
    <property type="project" value="UniProtKB-ARBA"/>
</dbReference>
<dbReference type="PROSITE" id="PS50119">
    <property type="entry name" value="ZF_BBOX"/>
    <property type="match status" value="1"/>
</dbReference>
<dbReference type="GO" id="GO:0008270">
    <property type="term" value="F:zinc ion binding"/>
    <property type="evidence" value="ECO:0007669"/>
    <property type="project" value="UniProtKB-KW"/>
</dbReference>
<evidence type="ECO:0000256" key="8">
    <source>
        <dbReference type="ARBA" id="ARBA00055617"/>
    </source>
</evidence>
<keyword evidence="4" id="KW-0479">Metal-binding</keyword>
<dbReference type="InterPro" id="IPR017907">
    <property type="entry name" value="Znf_RING_CS"/>
</dbReference>
<name>D2HN88_AILME</name>
<proteinExistence type="predicted"/>
<evidence type="ECO:0000259" key="14">
    <source>
        <dbReference type="PROSITE" id="PS50119"/>
    </source>
</evidence>
<dbReference type="InterPro" id="IPR000315">
    <property type="entry name" value="Znf_B-box"/>
</dbReference>
<dbReference type="CDD" id="cd19814">
    <property type="entry name" value="Bbox1_RNF207-like"/>
    <property type="match status" value="1"/>
</dbReference>
<feature type="compositionally biased region" description="Basic and acidic residues" evidence="12">
    <location>
        <begin position="611"/>
        <end position="620"/>
    </location>
</feature>
<evidence type="ECO:0000256" key="6">
    <source>
        <dbReference type="ARBA" id="ARBA00022833"/>
    </source>
</evidence>
<evidence type="ECO:0000256" key="9">
    <source>
        <dbReference type="ARBA" id="ARBA00066086"/>
    </source>
</evidence>
<evidence type="ECO:0000256" key="3">
    <source>
        <dbReference type="ARBA" id="ARBA00022490"/>
    </source>
</evidence>
<dbReference type="FunFam" id="1.20.58.1540:FF:000002">
    <property type="entry name" value="Ring finger protein 207"/>
    <property type="match status" value="1"/>
</dbReference>
<feature type="non-terminal residue" evidence="15">
    <location>
        <position position="637"/>
    </location>
</feature>
<accession>D2HN88</accession>
<evidence type="ECO:0000313" key="15">
    <source>
        <dbReference type="EMBL" id="EFB21744.1"/>
    </source>
</evidence>
<dbReference type="PANTHER" id="PTHR22635">
    <property type="entry name" value="RING FINGER PROTEIN 207"/>
    <property type="match status" value="1"/>
</dbReference>
<feature type="coiled-coil region" evidence="11">
    <location>
        <begin position="427"/>
        <end position="461"/>
    </location>
</feature>
<dbReference type="GO" id="GO:0048471">
    <property type="term" value="C:perinuclear region of cytoplasm"/>
    <property type="evidence" value="ECO:0007669"/>
    <property type="project" value="TreeGrafter"/>
</dbReference>
<organism evidence="15">
    <name type="scientific">Ailuropoda melanoleuca</name>
    <name type="common">Giant panda</name>
    <dbReference type="NCBI Taxonomy" id="9646"/>
    <lineage>
        <taxon>Eukaryota</taxon>
        <taxon>Metazoa</taxon>
        <taxon>Chordata</taxon>
        <taxon>Craniata</taxon>
        <taxon>Vertebrata</taxon>
        <taxon>Euteleostomi</taxon>
        <taxon>Mammalia</taxon>
        <taxon>Eutheria</taxon>
        <taxon>Laurasiatheria</taxon>
        <taxon>Carnivora</taxon>
        <taxon>Caniformia</taxon>
        <taxon>Ursidae</taxon>
        <taxon>Ailuropoda</taxon>
    </lineage>
</organism>
<dbReference type="Gene3D" id="3.30.160.60">
    <property type="entry name" value="Classic Zinc Finger"/>
    <property type="match status" value="1"/>
</dbReference>
<evidence type="ECO:0000256" key="5">
    <source>
        <dbReference type="ARBA" id="ARBA00022771"/>
    </source>
</evidence>
<protein>
    <recommendedName>
        <fullName evidence="2">RING finger protein 207</fullName>
    </recommendedName>
</protein>
<evidence type="ECO:0000256" key="2">
    <source>
        <dbReference type="ARBA" id="ARBA00021526"/>
    </source>
</evidence>
<reference evidence="15" key="1">
    <citation type="journal article" date="2010" name="Nature">
        <title>The sequence and de novo assembly of the giant panda genome.</title>
        <authorList>
            <person name="Li R."/>
            <person name="Fan W."/>
            <person name="Tian G."/>
            <person name="Zhu H."/>
            <person name="He L."/>
            <person name="Cai J."/>
            <person name="Huang Q."/>
            <person name="Cai Q."/>
            <person name="Li B."/>
            <person name="Bai Y."/>
            <person name="Zhang Z."/>
            <person name="Zhang Y."/>
            <person name="Wang W."/>
            <person name="Li J."/>
            <person name="Wei F."/>
            <person name="Li H."/>
            <person name="Jian M."/>
            <person name="Li J."/>
            <person name="Zhang Z."/>
            <person name="Nielsen R."/>
            <person name="Li D."/>
            <person name="Gu W."/>
            <person name="Yang Z."/>
            <person name="Xuan Z."/>
            <person name="Ryder O.A."/>
            <person name="Leung F.C."/>
            <person name="Zhou Y."/>
            <person name="Cao J."/>
            <person name="Sun X."/>
            <person name="Fu Y."/>
            <person name="Fang X."/>
            <person name="Guo X."/>
            <person name="Wang B."/>
            <person name="Hou R."/>
            <person name="Shen F."/>
            <person name="Mu B."/>
            <person name="Ni P."/>
            <person name="Lin R."/>
            <person name="Qian W."/>
            <person name="Wang G."/>
            <person name="Yu C."/>
            <person name="Nie W."/>
            <person name="Wang J."/>
            <person name="Wu Z."/>
            <person name="Liang H."/>
            <person name="Min J."/>
            <person name="Wu Q."/>
            <person name="Cheng S."/>
            <person name="Ruan J."/>
            <person name="Wang M."/>
            <person name="Shi Z."/>
            <person name="Wen M."/>
            <person name="Liu B."/>
            <person name="Ren X."/>
            <person name="Zheng H."/>
            <person name="Dong D."/>
            <person name="Cook K."/>
            <person name="Shan G."/>
            <person name="Zhang H."/>
            <person name="Kosiol C."/>
            <person name="Xie X."/>
            <person name="Lu Z."/>
            <person name="Zheng H."/>
            <person name="Li Y."/>
            <person name="Steiner C.C."/>
            <person name="Lam T.T."/>
            <person name="Lin S."/>
            <person name="Zhang Q."/>
            <person name="Li G."/>
            <person name="Tian J."/>
            <person name="Gong T."/>
            <person name="Liu H."/>
            <person name="Zhang D."/>
            <person name="Fang L."/>
            <person name="Ye C."/>
            <person name="Zhang J."/>
            <person name="Hu W."/>
            <person name="Xu A."/>
            <person name="Ren Y."/>
            <person name="Zhang G."/>
            <person name="Bruford M.W."/>
            <person name="Li Q."/>
            <person name="Ma L."/>
            <person name="Guo Y."/>
            <person name="An N."/>
            <person name="Hu Y."/>
            <person name="Zheng Y."/>
            <person name="Shi Y."/>
            <person name="Li Z."/>
            <person name="Liu Q."/>
            <person name="Chen Y."/>
            <person name="Zhao J."/>
            <person name="Qu N."/>
            <person name="Zhao S."/>
            <person name="Tian F."/>
            <person name="Wang X."/>
            <person name="Wang H."/>
            <person name="Xu L."/>
            <person name="Liu X."/>
            <person name="Vinar T."/>
            <person name="Wang Y."/>
            <person name="Lam T.W."/>
            <person name="Yiu S.M."/>
            <person name="Liu S."/>
            <person name="Zhang H."/>
            <person name="Li D."/>
            <person name="Huang Y."/>
            <person name="Wang X."/>
            <person name="Yang G."/>
            <person name="Jiang Z."/>
            <person name="Wang J."/>
            <person name="Qin N."/>
            <person name="Li L."/>
            <person name="Li J."/>
            <person name="Bolund L."/>
            <person name="Kristiansen K."/>
            <person name="Wong G.K."/>
            <person name="Olson M."/>
            <person name="Zhang X."/>
            <person name="Li S."/>
            <person name="Yang H."/>
            <person name="Wang J."/>
            <person name="Wang J."/>
        </authorList>
    </citation>
    <scope>NUCLEOTIDE SEQUENCE [LARGE SCALE GENOMIC DNA]</scope>
</reference>
<feature type="region of interest" description="Disordered" evidence="12">
    <location>
        <begin position="555"/>
        <end position="637"/>
    </location>
</feature>
<evidence type="ECO:0000256" key="1">
    <source>
        <dbReference type="ARBA" id="ARBA00004496"/>
    </source>
</evidence>
<dbReference type="FunFam" id="3.30.40.10:FF:000478">
    <property type="entry name" value="Ring finger protein 207"/>
    <property type="match status" value="1"/>
</dbReference>
<dbReference type="Pfam" id="PF00643">
    <property type="entry name" value="zf-B_box"/>
    <property type="match status" value="1"/>
</dbReference>
<comment type="subcellular location">
    <subcellularLocation>
        <location evidence="1">Cytoplasm</location>
    </subcellularLocation>
</comment>
<dbReference type="PANTHER" id="PTHR22635:SF0">
    <property type="entry name" value="RING FINGER PROTEIN 207"/>
    <property type="match status" value="1"/>
</dbReference>
<evidence type="ECO:0000256" key="7">
    <source>
        <dbReference type="ARBA" id="ARBA00023054"/>
    </source>
</evidence>
<comment type="subunit">
    <text evidence="9">Interacts with the core-glycosylated, but not the fully glycosylated form of KCNH2/HERG. Interacts with DNAJA1 and HSPA8. Interacts (via the C-terminus) with HSPA1A; this interaction additively increases KCNH2 expression.</text>
</comment>
<comment type="function">
    <text evidence="8">Plays a role in cardiac repolarization possibly by stabilizing membrane expression of the potassium channel KCNH2/HERG, or by assisting its synthesis, folding or export from the endoplasmic reticulum, in a heat shock protein-dependent manner.</text>
</comment>
<evidence type="ECO:0000256" key="4">
    <source>
        <dbReference type="ARBA" id="ARBA00022723"/>
    </source>
</evidence>
<dbReference type="GO" id="GO:0044325">
    <property type="term" value="F:transmembrane transporter binding"/>
    <property type="evidence" value="ECO:0007669"/>
    <property type="project" value="TreeGrafter"/>
</dbReference>
<dbReference type="PROSITE" id="PS00518">
    <property type="entry name" value="ZF_RING_1"/>
    <property type="match status" value="1"/>
</dbReference>
<evidence type="ECO:0000259" key="13">
    <source>
        <dbReference type="PROSITE" id="PS50089"/>
    </source>
</evidence>
<dbReference type="GO" id="GO:0055117">
    <property type="term" value="P:regulation of cardiac muscle contraction"/>
    <property type="evidence" value="ECO:0007669"/>
    <property type="project" value="TreeGrafter"/>
</dbReference>
<dbReference type="Gene3D" id="3.30.40.10">
    <property type="entry name" value="Zinc/RING finger domain, C3HC4 (zinc finger)"/>
    <property type="match status" value="1"/>
</dbReference>
<dbReference type="InterPro" id="IPR039320">
    <property type="entry name" value="RNF207"/>
</dbReference>
<dbReference type="GO" id="GO:1901207">
    <property type="term" value="P:regulation of heart looping"/>
    <property type="evidence" value="ECO:0007669"/>
    <property type="project" value="TreeGrafter"/>
</dbReference>
<dbReference type="Pfam" id="PF12126">
    <property type="entry name" value="PML_CC"/>
    <property type="match status" value="1"/>
</dbReference>
<dbReference type="AlphaFoldDB" id="D2HN88"/>
<evidence type="ECO:0000256" key="12">
    <source>
        <dbReference type="SAM" id="MobiDB-lite"/>
    </source>
</evidence>
<gene>
    <name evidence="15" type="ORF">PANDA_013138</name>
</gene>
<evidence type="ECO:0000256" key="11">
    <source>
        <dbReference type="SAM" id="Coils"/>
    </source>
</evidence>
<feature type="domain" description="B box-type" evidence="14">
    <location>
        <begin position="93"/>
        <end position="148"/>
    </location>
</feature>
<keyword evidence="7 11" id="KW-0175">Coiled coil</keyword>
<dbReference type="Gene3D" id="1.20.58.1540">
    <property type="entry name" value="Actin interacting protein 3, C-terminal domain"/>
    <property type="match status" value="1"/>
</dbReference>
<dbReference type="InParanoid" id="D2HN88"/>
<dbReference type="SMART" id="SM00184">
    <property type="entry name" value="RING"/>
    <property type="match status" value="1"/>
</dbReference>
<dbReference type="InterPro" id="IPR021978">
    <property type="entry name" value="PML-like_CC"/>
</dbReference>
<dbReference type="InterPro" id="IPR001841">
    <property type="entry name" value="Znf_RING"/>
</dbReference>